<feature type="transmembrane region" description="Helical" evidence="2">
    <location>
        <begin position="12"/>
        <end position="33"/>
    </location>
</feature>
<comment type="caution">
    <text evidence="3">The sequence shown here is derived from an EMBL/GenBank/DDBJ whole genome shotgun (WGS) entry which is preliminary data.</text>
</comment>
<sequence>MLQFIMDQNLLLYICGAACAAGVVSQFLLRYLYKRLTGEIQDTGGPKGAFIRQMQQRFQNCVHLNEKIADISSFADRSMMDYRFLRMNLHQWSRLGGGALAVCLLCCGAGLWMRYRSGGDISLQTSYILAGILSLLLIGAAYGIADNRYRHISLKVRLMDYLQNSGALKDYREVEFPASMEEERNEAEVQTAAAQETGAVSISRKRHSAGGSETRAQKEKRELKDALSRTRSGLAQTAAAQESGEGQAGSGGPSGELKKSILQQMDPKEKEQLLKEVLMEFLA</sequence>
<dbReference type="AlphaFoldDB" id="A0A9D1NZ94"/>
<feature type="compositionally biased region" description="Basic and acidic residues" evidence="1">
    <location>
        <begin position="215"/>
        <end position="228"/>
    </location>
</feature>
<proteinExistence type="predicted"/>
<feature type="compositionally biased region" description="Low complexity" evidence="1">
    <location>
        <begin position="235"/>
        <end position="245"/>
    </location>
</feature>
<gene>
    <name evidence="3" type="ORF">IAC80_04495</name>
</gene>
<keyword evidence="2" id="KW-0472">Membrane</keyword>
<keyword evidence="2" id="KW-0812">Transmembrane</keyword>
<feature type="transmembrane region" description="Helical" evidence="2">
    <location>
        <begin position="127"/>
        <end position="145"/>
    </location>
</feature>
<evidence type="ECO:0000313" key="3">
    <source>
        <dbReference type="EMBL" id="HIV23181.1"/>
    </source>
</evidence>
<evidence type="ECO:0000256" key="2">
    <source>
        <dbReference type="SAM" id="Phobius"/>
    </source>
</evidence>
<organism evidence="3 4">
    <name type="scientific">Candidatus Merdiplasma excrementigallinarum</name>
    <dbReference type="NCBI Taxonomy" id="2840864"/>
    <lineage>
        <taxon>Bacteria</taxon>
        <taxon>Bacillati</taxon>
        <taxon>Bacillota</taxon>
        <taxon>Clostridia</taxon>
        <taxon>Lachnospirales</taxon>
        <taxon>Lachnospiraceae</taxon>
        <taxon>Lachnospiraceae incertae sedis</taxon>
        <taxon>Candidatus Merdiplasma</taxon>
    </lineage>
</organism>
<feature type="region of interest" description="Disordered" evidence="1">
    <location>
        <begin position="191"/>
        <end position="268"/>
    </location>
</feature>
<accession>A0A9D1NZ94</accession>
<evidence type="ECO:0000256" key="1">
    <source>
        <dbReference type="SAM" id="MobiDB-lite"/>
    </source>
</evidence>
<reference evidence="3" key="2">
    <citation type="journal article" date="2021" name="PeerJ">
        <title>Extensive microbial diversity within the chicken gut microbiome revealed by metagenomics and culture.</title>
        <authorList>
            <person name="Gilroy R."/>
            <person name="Ravi A."/>
            <person name="Getino M."/>
            <person name="Pursley I."/>
            <person name="Horton D.L."/>
            <person name="Alikhan N.F."/>
            <person name="Baker D."/>
            <person name="Gharbi K."/>
            <person name="Hall N."/>
            <person name="Watson M."/>
            <person name="Adriaenssens E.M."/>
            <person name="Foster-Nyarko E."/>
            <person name="Jarju S."/>
            <person name="Secka A."/>
            <person name="Antonio M."/>
            <person name="Oren A."/>
            <person name="Chaudhuri R.R."/>
            <person name="La Ragione R."/>
            <person name="Hildebrand F."/>
            <person name="Pallen M.J."/>
        </authorList>
    </citation>
    <scope>NUCLEOTIDE SEQUENCE</scope>
    <source>
        <strain evidence="3">ChiBcec6-7307</strain>
    </source>
</reference>
<feature type="transmembrane region" description="Helical" evidence="2">
    <location>
        <begin position="95"/>
        <end position="115"/>
    </location>
</feature>
<keyword evidence="2" id="KW-1133">Transmembrane helix</keyword>
<evidence type="ECO:0000313" key="4">
    <source>
        <dbReference type="Proteomes" id="UP000886889"/>
    </source>
</evidence>
<dbReference type="EMBL" id="DVOS01000040">
    <property type="protein sequence ID" value="HIV23181.1"/>
    <property type="molecule type" value="Genomic_DNA"/>
</dbReference>
<name>A0A9D1NZ94_9FIRM</name>
<protein>
    <submittedName>
        <fullName evidence="3">Uncharacterized protein</fullName>
    </submittedName>
</protein>
<feature type="compositionally biased region" description="Low complexity" evidence="1">
    <location>
        <begin position="191"/>
        <end position="200"/>
    </location>
</feature>
<dbReference type="Proteomes" id="UP000886889">
    <property type="component" value="Unassembled WGS sequence"/>
</dbReference>
<reference evidence="3" key="1">
    <citation type="submission" date="2020-10" db="EMBL/GenBank/DDBJ databases">
        <authorList>
            <person name="Gilroy R."/>
        </authorList>
    </citation>
    <scope>NUCLEOTIDE SEQUENCE</scope>
    <source>
        <strain evidence="3">ChiBcec6-7307</strain>
    </source>
</reference>